<dbReference type="InterPro" id="IPR033417">
    <property type="entry name" value="CHASE8"/>
</dbReference>
<evidence type="ECO:0000256" key="2">
    <source>
        <dbReference type="ARBA" id="ARBA00004370"/>
    </source>
</evidence>
<dbReference type="InterPro" id="IPR011006">
    <property type="entry name" value="CheY-like_superfamily"/>
</dbReference>
<accession>A0ABR6NDT9</accession>
<feature type="transmembrane region" description="Helical" evidence="9">
    <location>
        <begin position="158"/>
        <end position="176"/>
    </location>
</feature>
<keyword evidence="4 7" id="KW-0597">Phosphoprotein</keyword>
<feature type="domain" description="HAMP" evidence="12">
    <location>
        <begin position="181"/>
        <end position="234"/>
    </location>
</feature>
<keyword evidence="9" id="KW-0812">Transmembrane</keyword>
<dbReference type="Pfam" id="PF00512">
    <property type="entry name" value="HisKA"/>
    <property type="match status" value="1"/>
</dbReference>
<keyword evidence="5" id="KW-0808">Transferase</keyword>
<name>A0ABR6NDT9_9SPHN</name>
<evidence type="ECO:0000256" key="1">
    <source>
        <dbReference type="ARBA" id="ARBA00000085"/>
    </source>
</evidence>
<keyword evidence="9" id="KW-0472">Membrane</keyword>
<comment type="caution">
    <text evidence="13">The sequence shown here is derived from an EMBL/GenBank/DDBJ whole genome shotgun (WGS) entry which is preliminary data.</text>
</comment>
<dbReference type="CDD" id="cd06225">
    <property type="entry name" value="HAMP"/>
    <property type="match status" value="1"/>
</dbReference>
<dbReference type="PANTHER" id="PTHR43047:SF72">
    <property type="entry name" value="OSMOSENSING HISTIDINE PROTEIN KINASE SLN1"/>
    <property type="match status" value="1"/>
</dbReference>
<protein>
    <recommendedName>
        <fullName evidence="3">histidine kinase</fullName>
        <ecNumber evidence="3">2.7.13.3</ecNumber>
    </recommendedName>
</protein>
<dbReference type="PROSITE" id="PS50885">
    <property type="entry name" value="HAMP"/>
    <property type="match status" value="1"/>
</dbReference>
<dbReference type="EMBL" id="JACHKA010000001">
    <property type="protein sequence ID" value="MBB5985440.1"/>
    <property type="molecule type" value="Genomic_DNA"/>
</dbReference>
<dbReference type="Gene3D" id="6.10.340.10">
    <property type="match status" value="1"/>
</dbReference>
<keyword evidence="14" id="KW-1185">Reference proteome</keyword>
<feature type="domain" description="Response regulatory" evidence="11">
    <location>
        <begin position="505"/>
        <end position="618"/>
    </location>
</feature>
<feature type="modified residue" description="4-aspartylphosphate" evidence="7">
    <location>
        <position position="554"/>
    </location>
</feature>
<proteinExistence type="predicted"/>
<evidence type="ECO:0000259" key="10">
    <source>
        <dbReference type="PROSITE" id="PS50109"/>
    </source>
</evidence>
<dbReference type="SMART" id="SM00448">
    <property type="entry name" value="REC"/>
    <property type="match status" value="1"/>
</dbReference>
<dbReference type="CDD" id="cd00082">
    <property type="entry name" value="HisKA"/>
    <property type="match status" value="1"/>
</dbReference>
<dbReference type="InterPro" id="IPR036097">
    <property type="entry name" value="HisK_dim/P_sf"/>
</dbReference>
<dbReference type="PANTHER" id="PTHR43047">
    <property type="entry name" value="TWO-COMPONENT HISTIDINE PROTEIN KINASE"/>
    <property type="match status" value="1"/>
</dbReference>
<dbReference type="PROSITE" id="PS50110">
    <property type="entry name" value="RESPONSE_REGULATORY"/>
    <property type="match status" value="1"/>
</dbReference>
<dbReference type="PRINTS" id="PR00344">
    <property type="entry name" value="BCTRLSENSOR"/>
</dbReference>
<evidence type="ECO:0000313" key="13">
    <source>
        <dbReference type="EMBL" id="MBB5985440.1"/>
    </source>
</evidence>
<dbReference type="Pfam" id="PF17152">
    <property type="entry name" value="CHASE8"/>
    <property type="match status" value="1"/>
</dbReference>
<sequence>MALFAPWSFRRGLIATVLSSCMVALLLSCAGLAAWQYHTQRAANVERQQELGEVVAATLGAPLVFNDAKAIQETIASIARIKTIRSIEVYDNEHHRLGFLGPASPSGPGGTRTAPPRSGWDENGLQVVTPIKVAGETVGWLKLSAATETLPAMMLRTLGVASAFGSIAFLVAWLVARKLQKLLFLPMDRMVGAMERIGQTGDYSAHMPHGIEDELGRIARAFNGMLVEIEKREGTLAATLSDLKAARDQAQAANVAKSEFLASMSHELRTPLNAIIAYAELVKEELATLGDETNLADVTVIHRSALHLLTLINEVLDFAKIEAGGMTLDLEMIDLGDIMQDVLTTLQPIAARRNNMVTLQINVPPRPMRIDPLKIRQCLINLGGNACKFTDEGQVVISASLREEDANDLLILSVADSGIGIDPEQIDRLFEPFVQGSTSSYRAGGTGLGLSITLRFVELMGGTISVSSEKGLGTIFTVSLPVERLSPAALPSTEEILPPGSTMDHIVAIDDDTACLAILERWLVPAGHELRLASRGDAGLELVMESKPSAVLLDLVMPGIDGRAILRHMAEDEALAAIPCFIMSVHEMEASAFALGAAAYLPKPLQRDRLLALLALYAEARSLNARVCVSGFDTAMTARLERSFLQAGFIISPSEDNPDLLVIDLAQIAGRHINRDASERKTSAVLVIGERRPDTHILRRLGGDAFLDSRTLIPEALVRTAVSVLRARQASSARGGNIPTLDEEMQHVLLGSD</sequence>
<dbReference type="CDD" id="cd16922">
    <property type="entry name" value="HATPase_EvgS-ArcB-TorS-like"/>
    <property type="match status" value="1"/>
</dbReference>
<dbReference type="Gene3D" id="3.40.50.2300">
    <property type="match status" value="1"/>
</dbReference>
<dbReference type="Pfam" id="PF00672">
    <property type="entry name" value="HAMP"/>
    <property type="match status" value="1"/>
</dbReference>
<dbReference type="Pfam" id="PF00072">
    <property type="entry name" value="Response_reg"/>
    <property type="match status" value="1"/>
</dbReference>
<dbReference type="InterPro" id="IPR003594">
    <property type="entry name" value="HATPase_dom"/>
</dbReference>
<comment type="catalytic activity">
    <reaction evidence="1">
        <text>ATP + protein L-histidine = ADP + protein N-phospho-L-histidine.</text>
        <dbReference type="EC" id="2.7.13.3"/>
    </reaction>
</comment>
<evidence type="ECO:0000256" key="5">
    <source>
        <dbReference type="ARBA" id="ARBA00022679"/>
    </source>
</evidence>
<evidence type="ECO:0000256" key="7">
    <source>
        <dbReference type="PROSITE-ProRule" id="PRU00169"/>
    </source>
</evidence>
<comment type="subcellular location">
    <subcellularLocation>
        <location evidence="2">Membrane</location>
    </subcellularLocation>
</comment>
<dbReference type="InterPro" id="IPR003661">
    <property type="entry name" value="HisK_dim/P_dom"/>
</dbReference>
<gene>
    <name evidence="13" type="ORF">HNP60_001414</name>
</gene>
<evidence type="ECO:0000256" key="9">
    <source>
        <dbReference type="SAM" id="Phobius"/>
    </source>
</evidence>
<evidence type="ECO:0000313" key="14">
    <source>
        <dbReference type="Proteomes" id="UP001138540"/>
    </source>
</evidence>
<feature type="region of interest" description="Disordered" evidence="8">
    <location>
        <begin position="101"/>
        <end position="121"/>
    </location>
</feature>
<dbReference type="Proteomes" id="UP001138540">
    <property type="component" value="Unassembled WGS sequence"/>
</dbReference>
<evidence type="ECO:0000259" key="12">
    <source>
        <dbReference type="PROSITE" id="PS50885"/>
    </source>
</evidence>
<dbReference type="EC" id="2.7.13.3" evidence="3"/>
<dbReference type="SMART" id="SM00304">
    <property type="entry name" value="HAMP"/>
    <property type="match status" value="1"/>
</dbReference>
<dbReference type="SUPFAM" id="SSF55874">
    <property type="entry name" value="ATPase domain of HSP90 chaperone/DNA topoisomerase II/histidine kinase"/>
    <property type="match status" value="1"/>
</dbReference>
<dbReference type="Pfam" id="PF02518">
    <property type="entry name" value="HATPase_c"/>
    <property type="match status" value="1"/>
</dbReference>
<dbReference type="SUPFAM" id="SSF52172">
    <property type="entry name" value="CheY-like"/>
    <property type="match status" value="1"/>
</dbReference>
<dbReference type="SUPFAM" id="SSF47384">
    <property type="entry name" value="Homodimeric domain of signal transducing histidine kinase"/>
    <property type="match status" value="1"/>
</dbReference>
<dbReference type="SMART" id="SM00387">
    <property type="entry name" value="HATPase_c"/>
    <property type="match status" value="1"/>
</dbReference>
<dbReference type="SMART" id="SM00388">
    <property type="entry name" value="HisKA"/>
    <property type="match status" value="1"/>
</dbReference>
<evidence type="ECO:0000256" key="8">
    <source>
        <dbReference type="SAM" id="MobiDB-lite"/>
    </source>
</evidence>
<keyword evidence="6" id="KW-0418">Kinase</keyword>
<evidence type="ECO:0000259" key="11">
    <source>
        <dbReference type="PROSITE" id="PS50110"/>
    </source>
</evidence>
<dbReference type="InterPro" id="IPR003660">
    <property type="entry name" value="HAMP_dom"/>
</dbReference>
<keyword evidence="9" id="KW-1133">Transmembrane helix</keyword>
<dbReference type="Gene3D" id="3.30.565.10">
    <property type="entry name" value="Histidine kinase-like ATPase, C-terminal domain"/>
    <property type="match status" value="1"/>
</dbReference>
<dbReference type="InterPro" id="IPR005467">
    <property type="entry name" value="His_kinase_dom"/>
</dbReference>
<dbReference type="SUPFAM" id="SSF158472">
    <property type="entry name" value="HAMP domain-like"/>
    <property type="match status" value="1"/>
</dbReference>
<evidence type="ECO:0000256" key="3">
    <source>
        <dbReference type="ARBA" id="ARBA00012438"/>
    </source>
</evidence>
<dbReference type="RefSeq" id="WP_184151848.1">
    <property type="nucleotide sequence ID" value="NZ_JACHKA010000001.1"/>
</dbReference>
<evidence type="ECO:0000256" key="4">
    <source>
        <dbReference type="ARBA" id="ARBA00022553"/>
    </source>
</evidence>
<evidence type="ECO:0000256" key="6">
    <source>
        <dbReference type="ARBA" id="ARBA00022777"/>
    </source>
</evidence>
<feature type="domain" description="Histidine kinase" evidence="10">
    <location>
        <begin position="263"/>
        <end position="484"/>
    </location>
</feature>
<reference evidence="13 14" key="1">
    <citation type="submission" date="2020-08" db="EMBL/GenBank/DDBJ databases">
        <title>Exploring microbial biodiversity for novel pathways involved in the catabolism of aromatic compounds derived from lignin.</title>
        <authorList>
            <person name="Elkins J."/>
        </authorList>
    </citation>
    <scope>NUCLEOTIDE SEQUENCE [LARGE SCALE GENOMIC DNA]</scope>
    <source>
        <strain evidence="13 14">B1D3A</strain>
    </source>
</reference>
<dbReference type="Gene3D" id="1.10.287.130">
    <property type="match status" value="1"/>
</dbReference>
<dbReference type="PROSITE" id="PS50109">
    <property type="entry name" value="HIS_KIN"/>
    <property type="match status" value="1"/>
</dbReference>
<dbReference type="InterPro" id="IPR036890">
    <property type="entry name" value="HATPase_C_sf"/>
</dbReference>
<organism evidence="13 14">
    <name type="scientific">Sphingobium lignivorans</name>
    <dbReference type="NCBI Taxonomy" id="2735886"/>
    <lineage>
        <taxon>Bacteria</taxon>
        <taxon>Pseudomonadati</taxon>
        <taxon>Pseudomonadota</taxon>
        <taxon>Alphaproteobacteria</taxon>
        <taxon>Sphingomonadales</taxon>
        <taxon>Sphingomonadaceae</taxon>
        <taxon>Sphingobium</taxon>
    </lineage>
</organism>
<dbReference type="InterPro" id="IPR004358">
    <property type="entry name" value="Sig_transdc_His_kin-like_C"/>
</dbReference>
<feature type="transmembrane region" description="Helical" evidence="9">
    <location>
        <begin position="12"/>
        <end position="35"/>
    </location>
</feature>
<dbReference type="InterPro" id="IPR001789">
    <property type="entry name" value="Sig_transdc_resp-reg_receiver"/>
</dbReference>